<sequence length="412" mass="44303">MQSSRLFRSALSLRATCCLPSNLIAPAASPRAAISHIPSRSYASKNDDNNSNTDRLKGPVSSPNMLQSVKNTIAENLGATYIPGAHTLAPADQRFSLDQVPDLSGKVALVTGGSEGIGYGCTHTLLTHNISKLFIISQSPDVISDAISAISSELGQDKASRVVWLQCDLSDWEQTGRTALTIAKQTNRLDIVINNAGRGIMTYQLAKNGIDLHMATNHFGHVVLTSHLLPLLKTTASNGHKVRIVQLGSNLHEQAPSDTQFASVDELNTDYGPQPQYGRSKLAAILYAKYLHRHVHATHPNILSNAVHPGIVETRQSTQHIHEAFPLLGYGMSVGAAPFKKTQFEGAVSAMFAATSTEHSGLYVCPPAIVEEGSAKANDVELGERLMELTVRVVKEKTKSQSVDKGCPFALS</sequence>
<dbReference type="Proteomes" id="UP000002668">
    <property type="component" value="Genome"/>
</dbReference>
<evidence type="ECO:0000256" key="2">
    <source>
        <dbReference type="ARBA" id="ARBA00023002"/>
    </source>
</evidence>
<dbReference type="Gene3D" id="3.40.50.720">
    <property type="entry name" value="NAD(P)-binding Rossmann-like Domain"/>
    <property type="match status" value="1"/>
</dbReference>
<dbReference type="OrthoDB" id="191139at2759"/>
<dbReference type="eggNOG" id="KOG1208">
    <property type="taxonomic scope" value="Eukaryota"/>
</dbReference>
<reference evidence="5" key="1">
    <citation type="journal article" date="2011" name="Nat. Commun.">
        <title>Effector diversification within compartments of the Leptosphaeria maculans genome affected by Repeat-Induced Point mutations.</title>
        <authorList>
            <person name="Rouxel T."/>
            <person name="Grandaubert J."/>
            <person name="Hane J.K."/>
            <person name="Hoede C."/>
            <person name="van de Wouw A.P."/>
            <person name="Couloux A."/>
            <person name="Dominguez V."/>
            <person name="Anthouard V."/>
            <person name="Bally P."/>
            <person name="Bourras S."/>
            <person name="Cozijnsen A.J."/>
            <person name="Ciuffetti L.M."/>
            <person name="Degrave A."/>
            <person name="Dilmaghani A."/>
            <person name="Duret L."/>
            <person name="Fudal I."/>
            <person name="Goodwin S.B."/>
            <person name="Gout L."/>
            <person name="Glaser N."/>
            <person name="Linglin J."/>
            <person name="Kema G.H.J."/>
            <person name="Lapalu N."/>
            <person name="Lawrence C.B."/>
            <person name="May K."/>
            <person name="Meyer M."/>
            <person name="Ollivier B."/>
            <person name="Poulain J."/>
            <person name="Schoch C.L."/>
            <person name="Simon A."/>
            <person name="Spatafora J.W."/>
            <person name="Stachowiak A."/>
            <person name="Turgeon B.G."/>
            <person name="Tyler B.M."/>
            <person name="Vincent D."/>
            <person name="Weissenbach J."/>
            <person name="Amselem J."/>
            <person name="Quesneville H."/>
            <person name="Oliver R.P."/>
            <person name="Wincker P."/>
            <person name="Balesdent M.-H."/>
            <person name="Howlett B.J."/>
        </authorList>
    </citation>
    <scope>NUCLEOTIDE SEQUENCE [LARGE SCALE GENOMIC DNA]</scope>
    <source>
        <strain evidence="5">JN3 / isolate v23.1.3 / race Av1-4-5-6-7-8</strain>
    </source>
</reference>
<dbReference type="InterPro" id="IPR002347">
    <property type="entry name" value="SDR_fam"/>
</dbReference>
<dbReference type="GeneID" id="13283562"/>
<comment type="similarity">
    <text evidence="1">Belongs to the short-chain dehydrogenases/reductases (SDR) family.</text>
</comment>
<dbReference type="GO" id="GO:0016491">
    <property type="term" value="F:oxidoreductase activity"/>
    <property type="evidence" value="ECO:0007669"/>
    <property type="project" value="UniProtKB-KW"/>
</dbReference>
<gene>
    <name evidence="4" type="ORF">LEMA_P101430.1</name>
</gene>
<feature type="compositionally biased region" description="Polar residues" evidence="3">
    <location>
        <begin position="41"/>
        <end position="53"/>
    </location>
</feature>
<dbReference type="OMA" id="AVNHMGH"/>
<dbReference type="InterPro" id="IPR036291">
    <property type="entry name" value="NAD(P)-bd_dom_sf"/>
</dbReference>
<evidence type="ECO:0000256" key="1">
    <source>
        <dbReference type="ARBA" id="ARBA00006484"/>
    </source>
</evidence>
<dbReference type="EMBL" id="FP929130">
    <property type="protein sequence ID" value="CBX97012.1"/>
    <property type="molecule type" value="Genomic_DNA"/>
</dbReference>
<dbReference type="SUPFAM" id="SSF51735">
    <property type="entry name" value="NAD(P)-binding Rossmann-fold domains"/>
    <property type="match status" value="1"/>
</dbReference>
<feature type="region of interest" description="Disordered" evidence="3">
    <location>
        <begin position="40"/>
        <end position="63"/>
    </location>
</feature>
<accession>E5A0F2</accession>
<proteinExistence type="inferred from homology"/>
<dbReference type="HOGENOM" id="CLU_010194_44_6_1"/>
<dbReference type="STRING" id="985895.E5A0F2"/>
<dbReference type="PANTHER" id="PTHR24320:SF33">
    <property type="entry name" value="OXIDOREDUCTASE BLI-4, MITOCHONDRIAL-RELATED"/>
    <property type="match status" value="1"/>
</dbReference>
<evidence type="ECO:0008006" key="6">
    <source>
        <dbReference type="Google" id="ProtNLM"/>
    </source>
</evidence>
<dbReference type="InParanoid" id="E5A0F2"/>
<protein>
    <recommendedName>
        <fullName evidence="6">Retinol dehydrogenase 12</fullName>
    </recommendedName>
</protein>
<keyword evidence="2" id="KW-0560">Oxidoreductase</keyword>
<name>E5A0F2_LEPMJ</name>
<dbReference type="PANTHER" id="PTHR24320">
    <property type="entry name" value="RETINOL DEHYDROGENASE"/>
    <property type="match status" value="1"/>
</dbReference>
<dbReference type="VEuPathDB" id="FungiDB:LEMA_P101430.1"/>
<dbReference type="RefSeq" id="XP_003840491.1">
    <property type="nucleotide sequence ID" value="XM_003840443.1"/>
</dbReference>
<dbReference type="Pfam" id="PF00106">
    <property type="entry name" value="adh_short"/>
    <property type="match status" value="1"/>
</dbReference>
<keyword evidence="5" id="KW-1185">Reference proteome</keyword>
<dbReference type="AlphaFoldDB" id="E5A0F2"/>
<evidence type="ECO:0000313" key="4">
    <source>
        <dbReference type="EMBL" id="CBX97012.1"/>
    </source>
</evidence>
<evidence type="ECO:0000256" key="3">
    <source>
        <dbReference type="SAM" id="MobiDB-lite"/>
    </source>
</evidence>
<organism evidence="5">
    <name type="scientific">Leptosphaeria maculans (strain JN3 / isolate v23.1.3 / race Av1-4-5-6-7-8)</name>
    <name type="common">Blackleg fungus</name>
    <name type="synonym">Phoma lingam</name>
    <dbReference type="NCBI Taxonomy" id="985895"/>
    <lineage>
        <taxon>Eukaryota</taxon>
        <taxon>Fungi</taxon>
        <taxon>Dikarya</taxon>
        <taxon>Ascomycota</taxon>
        <taxon>Pezizomycotina</taxon>
        <taxon>Dothideomycetes</taxon>
        <taxon>Pleosporomycetidae</taxon>
        <taxon>Pleosporales</taxon>
        <taxon>Pleosporineae</taxon>
        <taxon>Leptosphaeriaceae</taxon>
        <taxon>Plenodomus</taxon>
        <taxon>Plenodomus lingam/Leptosphaeria maculans species complex</taxon>
    </lineage>
</organism>
<dbReference type="PRINTS" id="PR00081">
    <property type="entry name" value="GDHRDH"/>
</dbReference>
<evidence type="ECO:0000313" key="5">
    <source>
        <dbReference type="Proteomes" id="UP000002668"/>
    </source>
</evidence>